<dbReference type="Pfam" id="PF00026">
    <property type="entry name" value="Asp"/>
    <property type="match status" value="1"/>
</dbReference>
<protein>
    <submittedName>
        <fullName evidence="7">Glycoside hydrolase family 30 protein</fullName>
    </submittedName>
</protein>
<evidence type="ECO:0000256" key="5">
    <source>
        <dbReference type="SAM" id="SignalP"/>
    </source>
</evidence>
<keyword evidence="4" id="KW-0326">Glycosidase</keyword>
<dbReference type="InterPro" id="IPR034164">
    <property type="entry name" value="Pepsin-like_dom"/>
</dbReference>
<feature type="chain" id="PRO_5046420764" evidence="5">
    <location>
        <begin position="18"/>
        <end position="677"/>
    </location>
</feature>
<evidence type="ECO:0000256" key="2">
    <source>
        <dbReference type="ARBA" id="ARBA00022729"/>
    </source>
</evidence>
<dbReference type="CDD" id="cd05471">
    <property type="entry name" value="pepsin_like"/>
    <property type="match status" value="1"/>
</dbReference>
<dbReference type="PRINTS" id="PR00843">
    <property type="entry name" value="GLHYDRLASE30"/>
</dbReference>
<dbReference type="EMBL" id="JARVKM010000018">
    <property type="protein sequence ID" value="KAK9778039.1"/>
    <property type="molecule type" value="Genomic_DNA"/>
</dbReference>
<evidence type="ECO:0000256" key="4">
    <source>
        <dbReference type="RuleBase" id="RU361188"/>
    </source>
</evidence>
<feature type="domain" description="Peptidase A1" evidence="6">
    <location>
        <begin position="438"/>
        <end position="677"/>
    </location>
</feature>
<comment type="caution">
    <text evidence="7">The sequence shown here is derived from an EMBL/GenBank/DDBJ whole genome shotgun (WGS) entry which is preliminary data.</text>
</comment>
<sequence>MQFHLLALLAGSQAVRGSVLKSRASASAYVSSSDRTYNLSRWDAPVSGAGTPGDSSTWKLNVDDSSSGHKQVVTGFGAAVTDATVAVINALPIALRIQLLNELMTSAGADFSLLRHTIASSDLSADPAYTYDDASGNVDTSLANFYLGDRGNDMATLLAAMQALKSSAKLLGSVWAPPAWMQLDNALTGTTVNNNLNHDYVDSYAQYFVKYIQAYADKGARVDAITIQNEPLNSQSTYPTMYVYADESGSLIQDNVGPALKAAGLSTEVWAYDHNTDVPSYPQTVIDTASAYVDTVAWHCYASDNQWSVLTDFHNSNPNVNQYMTECWTSSTSTSWVAASSFTIGPLQNWAQGALAWTLATDQNDGPHLSSGGCDTCRGLVVVNTDTKTYEFQVDYYMMAQYSKFIPQGAIILNGTGSYTYDGGSGIQSVASLNPDGTRTVVIQNTFSNDVYVTVDTSSGEEWSGNVYANSVVTWVLPITYGTGAGVTPVVDTDTQPAIGRLVTDTVAVNGLSVTNKASLLCSQYAEVFNELSIDGIFGLGPPGPSKFSTGSNATFSNWFWNLVEQAGVPEPIFSLFLNSGNSTPHGELLLGGVDSSKFTGDIKKIDFNATVTHSAGDWFVDLPEFYIDGKVVETRRPDHHFLKVSPWSTQAPRTYKLRSIKVLWISTRQLVPISSK</sequence>
<reference evidence="7 8" key="1">
    <citation type="submission" date="2024-02" db="EMBL/GenBank/DDBJ databases">
        <title>First draft genome assembly of two strains of Seiridium cardinale.</title>
        <authorList>
            <person name="Emiliani G."/>
            <person name="Scali E."/>
        </authorList>
    </citation>
    <scope>NUCLEOTIDE SEQUENCE [LARGE SCALE GENOMIC DNA]</scope>
    <source>
        <strain evidence="7 8">BM-138-000479</strain>
    </source>
</reference>
<dbReference type="Pfam" id="PF17189">
    <property type="entry name" value="Glyco_hydro_30C"/>
    <property type="match status" value="1"/>
</dbReference>
<feature type="signal peptide" evidence="5">
    <location>
        <begin position="1"/>
        <end position="17"/>
    </location>
</feature>
<keyword evidence="2 5" id="KW-0732">Signal</keyword>
<name>A0ABR2XW40_9PEZI</name>
<dbReference type="PANTHER" id="PTHR11069">
    <property type="entry name" value="GLUCOSYLCERAMIDASE"/>
    <property type="match status" value="1"/>
</dbReference>
<dbReference type="InterPro" id="IPR017853">
    <property type="entry name" value="GH"/>
</dbReference>
<dbReference type="GO" id="GO:0016787">
    <property type="term" value="F:hydrolase activity"/>
    <property type="evidence" value="ECO:0007669"/>
    <property type="project" value="UniProtKB-KW"/>
</dbReference>
<dbReference type="PANTHER" id="PTHR11069:SF23">
    <property type="entry name" value="LYSOSOMAL ACID GLUCOSYLCERAMIDASE"/>
    <property type="match status" value="1"/>
</dbReference>
<dbReference type="InterPro" id="IPR013780">
    <property type="entry name" value="Glyco_hydro_b"/>
</dbReference>
<dbReference type="PROSITE" id="PS51767">
    <property type="entry name" value="PEPTIDASE_A1"/>
    <property type="match status" value="1"/>
</dbReference>
<dbReference type="InterPro" id="IPR021109">
    <property type="entry name" value="Peptidase_aspartic_dom_sf"/>
</dbReference>
<dbReference type="SUPFAM" id="SSF51445">
    <property type="entry name" value="(Trans)glycosidases"/>
    <property type="match status" value="1"/>
</dbReference>
<evidence type="ECO:0000256" key="1">
    <source>
        <dbReference type="ARBA" id="ARBA00005382"/>
    </source>
</evidence>
<accession>A0ABR2XW40</accession>
<dbReference type="InterPro" id="IPR033452">
    <property type="entry name" value="GH30_C"/>
</dbReference>
<dbReference type="InterPro" id="IPR033453">
    <property type="entry name" value="Glyco_hydro_30_TIM-barrel"/>
</dbReference>
<dbReference type="Gene3D" id="2.40.70.10">
    <property type="entry name" value="Acid Proteases"/>
    <property type="match status" value="1"/>
</dbReference>
<dbReference type="Pfam" id="PF02055">
    <property type="entry name" value="Glyco_hydro_30"/>
    <property type="match status" value="1"/>
</dbReference>
<dbReference type="Proteomes" id="UP001465668">
    <property type="component" value="Unassembled WGS sequence"/>
</dbReference>
<proteinExistence type="inferred from homology"/>
<evidence type="ECO:0000256" key="3">
    <source>
        <dbReference type="ARBA" id="ARBA00022801"/>
    </source>
</evidence>
<gene>
    <name evidence="7" type="ORF">SCAR479_05365</name>
</gene>
<dbReference type="Gene3D" id="2.60.40.1180">
    <property type="entry name" value="Golgi alpha-mannosidase II"/>
    <property type="match status" value="1"/>
</dbReference>
<evidence type="ECO:0000313" key="8">
    <source>
        <dbReference type="Proteomes" id="UP001465668"/>
    </source>
</evidence>
<dbReference type="Gene3D" id="3.20.20.80">
    <property type="entry name" value="Glycosidases"/>
    <property type="match status" value="1"/>
</dbReference>
<dbReference type="SUPFAM" id="SSF50630">
    <property type="entry name" value="Acid proteases"/>
    <property type="match status" value="1"/>
</dbReference>
<evidence type="ECO:0000313" key="7">
    <source>
        <dbReference type="EMBL" id="KAK9778039.1"/>
    </source>
</evidence>
<evidence type="ECO:0000259" key="6">
    <source>
        <dbReference type="PROSITE" id="PS51767"/>
    </source>
</evidence>
<dbReference type="InterPro" id="IPR033121">
    <property type="entry name" value="PEPTIDASE_A1"/>
</dbReference>
<comment type="similarity">
    <text evidence="1 4">Belongs to the glycosyl hydrolase 30 family.</text>
</comment>
<dbReference type="InterPro" id="IPR001139">
    <property type="entry name" value="Glyco_hydro_30"/>
</dbReference>
<keyword evidence="3 4" id="KW-0378">Hydrolase</keyword>
<keyword evidence="8" id="KW-1185">Reference proteome</keyword>
<organism evidence="7 8">
    <name type="scientific">Seiridium cardinale</name>
    <dbReference type="NCBI Taxonomy" id="138064"/>
    <lineage>
        <taxon>Eukaryota</taxon>
        <taxon>Fungi</taxon>
        <taxon>Dikarya</taxon>
        <taxon>Ascomycota</taxon>
        <taxon>Pezizomycotina</taxon>
        <taxon>Sordariomycetes</taxon>
        <taxon>Xylariomycetidae</taxon>
        <taxon>Amphisphaeriales</taxon>
        <taxon>Sporocadaceae</taxon>
        <taxon>Seiridium</taxon>
    </lineage>
</organism>